<comment type="pathway">
    <text evidence="3">Secondary metabolite metabolism; methylglyoxal degradation; (R)-lactate from methylglyoxal: step 2/2.</text>
</comment>
<comment type="catalytic activity">
    <reaction evidence="1">
        <text>an S-(2-hydroxyacyl)glutathione + H2O = a 2-hydroxy carboxylate + glutathione + H(+)</text>
        <dbReference type="Rhea" id="RHEA:21864"/>
        <dbReference type="ChEBI" id="CHEBI:15377"/>
        <dbReference type="ChEBI" id="CHEBI:15378"/>
        <dbReference type="ChEBI" id="CHEBI:57925"/>
        <dbReference type="ChEBI" id="CHEBI:58896"/>
        <dbReference type="ChEBI" id="CHEBI:71261"/>
        <dbReference type="EC" id="3.1.2.6"/>
    </reaction>
</comment>
<dbReference type="InterPro" id="IPR017782">
    <property type="entry name" value="Hydroxyacylglutathione_Hdrlase"/>
</dbReference>
<comment type="similarity">
    <text evidence="4">Belongs to the metallo-beta-lactamase superfamily. Glyoxalase II family.</text>
</comment>
<name>A0A812UP37_SYMPI</name>
<dbReference type="Gene3D" id="3.60.15.10">
    <property type="entry name" value="Ribonuclease Z/Hydroxyacylglutathione hydrolase-like"/>
    <property type="match status" value="1"/>
</dbReference>
<keyword evidence="8" id="KW-0862">Zinc</keyword>
<protein>
    <recommendedName>
        <fullName evidence="5">hydroxyacylglutathione hydrolase</fullName>
        <ecNumber evidence="5">3.1.2.6</ecNumber>
    </recommendedName>
    <alternativeName>
        <fullName evidence="9">Glyoxalase II</fullName>
    </alternativeName>
</protein>
<dbReference type="PANTHER" id="PTHR11935:SF94">
    <property type="entry name" value="TENZING NORGAY, ISOFORM C"/>
    <property type="match status" value="1"/>
</dbReference>
<dbReference type="NCBIfam" id="TIGR03413">
    <property type="entry name" value="GSH_gloB"/>
    <property type="match status" value="1"/>
</dbReference>
<feature type="domain" description="Metallo-beta-lactamase" evidence="10">
    <location>
        <begin position="1"/>
        <end position="160"/>
    </location>
</feature>
<keyword evidence="7" id="KW-0378">Hydrolase</keyword>
<dbReference type="AlphaFoldDB" id="A0A812UP37"/>
<comment type="cofactor">
    <cofactor evidence="2">
        <name>Zn(2+)</name>
        <dbReference type="ChEBI" id="CHEBI:29105"/>
    </cofactor>
</comment>
<dbReference type="Pfam" id="PF16123">
    <property type="entry name" value="HAGH_C"/>
    <property type="match status" value="1"/>
</dbReference>
<dbReference type="SMART" id="SM00849">
    <property type="entry name" value="Lactamase_B"/>
    <property type="match status" value="1"/>
</dbReference>
<evidence type="ECO:0000256" key="6">
    <source>
        <dbReference type="ARBA" id="ARBA00022723"/>
    </source>
</evidence>
<evidence type="ECO:0000256" key="7">
    <source>
        <dbReference type="ARBA" id="ARBA00022801"/>
    </source>
</evidence>
<dbReference type="InterPro" id="IPR032282">
    <property type="entry name" value="HAGH_C"/>
</dbReference>
<evidence type="ECO:0000256" key="9">
    <source>
        <dbReference type="ARBA" id="ARBA00031044"/>
    </source>
</evidence>
<evidence type="ECO:0000313" key="11">
    <source>
        <dbReference type="EMBL" id="CAE7572401.1"/>
    </source>
</evidence>
<evidence type="ECO:0000259" key="10">
    <source>
        <dbReference type="SMART" id="SM00849"/>
    </source>
</evidence>
<organism evidence="11 12">
    <name type="scientific">Symbiodinium pilosum</name>
    <name type="common">Dinoflagellate</name>
    <dbReference type="NCBI Taxonomy" id="2952"/>
    <lineage>
        <taxon>Eukaryota</taxon>
        <taxon>Sar</taxon>
        <taxon>Alveolata</taxon>
        <taxon>Dinophyceae</taxon>
        <taxon>Suessiales</taxon>
        <taxon>Symbiodiniaceae</taxon>
        <taxon>Symbiodinium</taxon>
    </lineage>
</organism>
<dbReference type="InterPro" id="IPR001279">
    <property type="entry name" value="Metallo-B-lactamas"/>
</dbReference>
<gene>
    <name evidence="11" type="primary">hagh</name>
    <name evidence="11" type="ORF">SPIL2461_LOCUS15414</name>
</gene>
<dbReference type="CDD" id="cd07723">
    <property type="entry name" value="hydroxyacylglutathione_hydrolase_MBL-fold"/>
    <property type="match status" value="1"/>
</dbReference>
<dbReference type="InterPro" id="IPR036866">
    <property type="entry name" value="RibonucZ/Hydroxyglut_hydro"/>
</dbReference>
<dbReference type="OrthoDB" id="515692at2759"/>
<accession>A0A812UP37</accession>
<evidence type="ECO:0000256" key="3">
    <source>
        <dbReference type="ARBA" id="ARBA00004963"/>
    </source>
</evidence>
<proteinExistence type="inferred from homology"/>
<feature type="non-terminal residue" evidence="11">
    <location>
        <position position="1"/>
    </location>
</feature>
<evidence type="ECO:0000256" key="4">
    <source>
        <dbReference type="ARBA" id="ARBA00006759"/>
    </source>
</evidence>
<dbReference type="GO" id="GO:0019243">
    <property type="term" value="P:methylglyoxal catabolic process to D-lactate via S-lactoyl-glutathione"/>
    <property type="evidence" value="ECO:0007669"/>
    <property type="project" value="InterPro"/>
</dbReference>
<sequence>YLVIATGSAQAVAIDSADGEKTAALCQSLEVNLVAVLTTHYHADHSGGNAFLAAAKPGLEVIAGERDADRTPAVTRQVRDGETFRLAGLPFRCVATPCHTRGHVCFFLDADDGQAPALFSGDALFVAGCGRFMEGTAVSMSRTLRALAALPGETRVFCGHEYTVGNLEYALSLEPSREFLRERLAKAQAQRSQGLPTVPSTLSEELEQNPFFRASNPILAAAVDCDGLDELAVLNKLRRGKDTFTFPGKIITMVLDVRSYFYPPADDEIA</sequence>
<dbReference type="Proteomes" id="UP000649617">
    <property type="component" value="Unassembled WGS sequence"/>
</dbReference>
<dbReference type="InterPro" id="IPR035680">
    <property type="entry name" value="Clx_II_MBL"/>
</dbReference>
<evidence type="ECO:0000313" key="12">
    <source>
        <dbReference type="Proteomes" id="UP000649617"/>
    </source>
</evidence>
<evidence type="ECO:0000256" key="2">
    <source>
        <dbReference type="ARBA" id="ARBA00001947"/>
    </source>
</evidence>
<dbReference type="Pfam" id="PF00753">
    <property type="entry name" value="Lactamase_B"/>
    <property type="match status" value="1"/>
</dbReference>
<comment type="caution">
    <text evidence="11">The sequence shown here is derived from an EMBL/GenBank/DDBJ whole genome shotgun (WGS) entry which is preliminary data.</text>
</comment>
<evidence type="ECO:0000256" key="1">
    <source>
        <dbReference type="ARBA" id="ARBA00001623"/>
    </source>
</evidence>
<dbReference type="SUPFAM" id="SSF56281">
    <property type="entry name" value="Metallo-hydrolase/oxidoreductase"/>
    <property type="match status" value="1"/>
</dbReference>
<keyword evidence="12" id="KW-1185">Reference proteome</keyword>
<dbReference type="GO" id="GO:0004416">
    <property type="term" value="F:hydroxyacylglutathione hydrolase activity"/>
    <property type="evidence" value="ECO:0007669"/>
    <property type="project" value="UniProtKB-EC"/>
</dbReference>
<keyword evidence="6" id="KW-0479">Metal-binding</keyword>
<dbReference type="GO" id="GO:0046872">
    <property type="term" value="F:metal ion binding"/>
    <property type="evidence" value="ECO:0007669"/>
    <property type="project" value="UniProtKB-KW"/>
</dbReference>
<dbReference type="EC" id="3.1.2.6" evidence="5"/>
<evidence type="ECO:0000256" key="8">
    <source>
        <dbReference type="ARBA" id="ARBA00022833"/>
    </source>
</evidence>
<dbReference type="PANTHER" id="PTHR11935">
    <property type="entry name" value="BETA LACTAMASE DOMAIN"/>
    <property type="match status" value="1"/>
</dbReference>
<dbReference type="EMBL" id="CAJNIZ010037646">
    <property type="protein sequence ID" value="CAE7572401.1"/>
    <property type="molecule type" value="Genomic_DNA"/>
</dbReference>
<dbReference type="HAMAP" id="MF_01374">
    <property type="entry name" value="Glyoxalase_2"/>
    <property type="match status" value="1"/>
</dbReference>
<evidence type="ECO:0000256" key="5">
    <source>
        <dbReference type="ARBA" id="ARBA00011917"/>
    </source>
</evidence>
<reference evidence="11" key="1">
    <citation type="submission" date="2021-02" db="EMBL/GenBank/DDBJ databases">
        <authorList>
            <person name="Dougan E. K."/>
            <person name="Rhodes N."/>
            <person name="Thang M."/>
            <person name="Chan C."/>
        </authorList>
    </citation>
    <scope>NUCLEOTIDE SEQUENCE</scope>
</reference>